<name>A0ABV8QSD6_9BACT</name>
<gene>
    <name evidence="1" type="ORF">ACFOWM_03600</name>
</gene>
<accession>A0ABV8QSD6</accession>
<dbReference type="EMBL" id="JBHSCZ010000001">
    <property type="protein sequence ID" value="MFC4261949.1"/>
    <property type="molecule type" value="Genomic_DNA"/>
</dbReference>
<sequence>MMQHIKVQVPLVIPAANFKRELERHIKAAKRYECKVKFIELNDDQNIFQISSNCSEGFYQIGILTAMMIHLYNTRAAGEQSVKPLIIAPSEHSTNPLIVAP</sequence>
<organism evidence="1 2">
    <name type="scientific">Ferruginibacter yonginensis</name>
    <dbReference type="NCBI Taxonomy" id="1310416"/>
    <lineage>
        <taxon>Bacteria</taxon>
        <taxon>Pseudomonadati</taxon>
        <taxon>Bacteroidota</taxon>
        <taxon>Chitinophagia</taxon>
        <taxon>Chitinophagales</taxon>
        <taxon>Chitinophagaceae</taxon>
        <taxon>Ferruginibacter</taxon>
    </lineage>
</organism>
<reference evidence="2" key="1">
    <citation type="journal article" date="2019" name="Int. J. Syst. Evol. Microbiol.">
        <title>The Global Catalogue of Microorganisms (GCM) 10K type strain sequencing project: providing services to taxonomists for standard genome sequencing and annotation.</title>
        <authorList>
            <consortium name="The Broad Institute Genomics Platform"/>
            <consortium name="The Broad Institute Genome Sequencing Center for Infectious Disease"/>
            <person name="Wu L."/>
            <person name="Ma J."/>
        </authorList>
    </citation>
    <scope>NUCLEOTIDE SEQUENCE [LARGE SCALE GENOMIC DNA]</scope>
    <source>
        <strain evidence="2">CECT 8289</strain>
    </source>
</reference>
<keyword evidence="2" id="KW-1185">Reference proteome</keyword>
<evidence type="ECO:0000313" key="2">
    <source>
        <dbReference type="Proteomes" id="UP001595907"/>
    </source>
</evidence>
<dbReference type="Proteomes" id="UP001595907">
    <property type="component" value="Unassembled WGS sequence"/>
</dbReference>
<evidence type="ECO:0000313" key="1">
    <source>
        <dbReference type="EMBL" id="MFC4261949.1"/>
    </source>
</evidence>
<dbReference type="RefSeq" id="WP_379707174.1">
    <property type="nucleotide sequence ID" value="NZ_JBHSCZ010000001.1"/>
</dbReference>
<protein>
    <submittedName>
        <fullName evidence="1">Uncharacterized protein</fullName>
    </submittedName>
</protein>
<comment type="caution">
    <text evidence="1">The sequence shown here is derived from an EMBL/GenBank/DDBJ whole genome shotgun (WGS) entry which is preliminary data.</text>
</comment>
<proteinExistence type="predicted"/>